<evidence type="ECO:0000313" key="2">
    <source>
        <dbReference type="EMBL" id="MFC3690036.1"/>
    </source>
</evidence>
<evidence type="ECO:0000313" key="3">
    <source>
        <dbReference type="Proteomes" id="UP001595685"/>
    </source>
</evidence>
<feature type="region of interest" description="Disordered" evidence="1">
    <location>
        <begin position="40"/>
        <end position="63"/>
    </location>
</feature>
<dbReference type="RefSeq" id="WP_340292840.1">
    <property type="nucleotide sequence ID" value="NZ_JBBEOI010000084.1"/>
</dbReference>
<comment type="caution">
    <text evidence="2">The sequence shown here is derived from an EMBL/GenBank/DDBJ whole genome shotgun (WGS) entry which is preliminary data.</text>
</comment>
<evidence type="ECO:0000256" key="1">
    <source>
        <dbReference type="SAM" id="MobiDB-lite"/>
    </source>
</evidence>
<dbReference type="EMBL" id="JBHRWW010000015">
    <property type="protein sequence ID" value="MFC3690036.1"/>
    <property type="molecule type" value="Genomic_DNA"/>
</dbReference>
<proteinExistence type="predicted"/>
<gene>
    <name evidence="2" type="ORF">ACFOLH_16945</name>
</gene>
<organism evidence="2 3">
    <name type="scientific">Aquipuribacter hungaricus</name>
    <dbReference type="NCBI Taxonomy" id="545624"/>
    <lineage>
        <taxon>Bacteria</taxon>
        <taxon>Bacillati</taxon>
        <taxon>Actinomycetota</taxon>
        <taxon>Actinomycetes</taxon>
        <taxon>Micrococcales</taxon>
        <taxon>Intrasporangiaceae</taxon>
        <taxon>Aquipuribacter</taxon>
    </lineage>
</organism>
<dbReference type="Proteomes" id="UP001595685">
    <property type="component" value="Unassembled WGS sequence"/>
</dbReference>
<reference evidence="3" key="1">
    <citation type="journal article" date="2019" name="Int. J. Syst. Evol. Microbiol.">
        <title>The Global Catalogue of Microorganisms (GCM) 10K type strain sequencing project: providing services to taxonomists for standard genome sequencing and annotation.</title>
        <authorList>
            <consortium name="The Broad Institute Genomics Platform"/>
            <consortium name="The Broad Institute Genome Sequencing Center for Infectious Disease"/>
            <person name="Wu L."/>
            <person name="Ma J."/>
        </authorList>
    </citation>
    <scope>NUCLEOTIDE SEQUENCE [LARGE SCALE GENOMIC DNA]</scope>
    <source>
        <strain evidence="3">NCAIM B.02333</strain>
    </source>
</reference>
<accession>A0ABV7WM04</accession>
<name>A0ABV7WM04_9MICO</name>
<protein>
    <submittedName>
        <fullName evidence="2">Uncharacterized protein</fullName>
    </submittedName>
</protein>
<keyword evidence="3" id="KW-1185">Reference proteome</keyword>
<sequence length="63" mass="7068">MSDQGDKDQAIDEAVMDLLHDHVPLTLLVDLVDAPASEQVLREEGLPEDSWWEQLPRQQGATD</sequence>